<dbReference type="RefSeq" id="XP_013246972.1">
    <property type="nucleotide sequence ID" value="XM_013391518.1"/>
</dbReference>
<keyword evidence="3" id="KW-1185">Reference proteome</keyword>
<evidence type="ECO:0000259" key="1">
    <source>
        <dbReference type="Pfam" id="PF12066"/>
    </source>
</evidence>
<organism evidence="2 3">
    <name type="scientific">Eimeria acervulina</name>
    <name type="common">Coccidian parasite</name>
    <dbReference type="NCBI Taxonomy" id="5801"/>
    <lineage>
        <taxon>Eukaryota</taxon>
        <taxon>Sar</taxon>
        <taxon>Alveolata</taxon>
        <taxon>Apicomplexa</taxon>
        <taxon>Conoidasida</taxon>
        <taxon>Coccidia</taxon>
        <taxon>Eucoccidiorida</taxon>
        <taxon>Eimeriorina</taxon>
        <taxon>Eimeriidae</taxon>
        <taxon>Eimeria</taxon>
    </lineage>
</organism>
<feature type="domain" description="SERRATE/Ars2 N-terminal" evidence="1">
    <location>
        <begin position="5"/>
        <end position="91"/>
    </location>
</feature>
<evidence type="ECO:0000313" key="2">
    <source>
        <dbReference type="EMBL" id="CDI83967.1"/>
    </source>
</evidence>
<dbReference type="InterPro" id="IPR021933">
    <property type="entry name" value="SERRATE/Ars2_N"/>
</dbReference>
<proteinExistence type="predicted"/>
<evidence type="ECO:0000313" key="3">
    <source>
        <dbReference type="Proteomes" id="UP000018050"/>
    </source>
</evidence>
<gene>
    <name evidence="2" type="ORF">EAH_00046700</name>
</gene>
<dbReference type="EMBL" id="HG673549">
    <property type="protein sequence ID" value="CDI83967.1"/>
    <property type="molecule type" value="Genomic_DNA"/>
</dbReference>
<reference evidence="2" key="1">
    <citation type="submission" date="2013-10" db="EMBL/GenBank/DDBJ databases">
        <title>Genomic analysis of the causative agents of coccidiosis in chickens.</title>
        <authorList>
            <person name="Reid A.J."/>
            <person name="Blake D."/>
            <person name="Billington K."/>
            <person name="Browne H."/>
            <person name="Dunn M."/>
            <person name="Hung S."/>
            <person name="Kawahara F."/>
            <person name="Miranda-Saavedra D."/>
            <person name="Mourier T."/>
            <person name="Nagra H."/>
            <person name="Otto T.D."/>
            <person name="Rawlings N."/>
            <person name="Sanchez A."/>
            <person name="Sanders M."/>
            <person name="Subramaniam C."/>
            <person name="Tay Y."/>
            <person name="Dear P."/>
            <person name="Doerig C."/>
            <person name="Gruber A."/>
            <person name="Parkinson J."/>
            <person name="Shirley M."/>
            <person name="Wan K.L."/>
            <person name="Berriman M."/>
            <person name="Tomley F."/>
            <person name="Pain A."/>
        </authorList>
    </citation>
    <scope>NUCLEOTIDE SEQUENCE</scope>
    <source>
        <strain evidence="2">Houghton</strain>
    </source>
</reference>
<accession>U6GWH9</accession>
<reference evidence="2" key="2">
    <citation type="submission" date="2013-10" db="EMBL/GenBank/DDBJ databases">
        <authorList>
            <person name="Aslett M."/>
        </authorList>
    </citation>
    <scope>NUCLEOTIDE SEQUENCE</scope>
    <source>
        <strain evidence="2">Houghton</strain>
    </source>
</reference>
<dbReference type="AlphaFoldDB" id="U6GWH9"/>
<dbReference type="GeneID" id="25272740"/>
<name>U6GWH9_EIMAC</name>
<sequence>MLSFKQFVLRNPDGTSQDVLNEGYKKYLKEYRAHHASRFFEENHHLGFMHEAYNPNLLREQFVRCRDRAQHQARVFLQRWEEGGYRNLKLEVPVGLLAGAGDVSPLLLEDWPRQVRVSTKQQQQEELPFGVFAVAPDVLLLPHACCLEIHHVDPRINKFDVLKALEKRGALYAAMVSNAGPTSSRTAHVFFASQEAADEALAQGAEFTIVRLCGDSRGGRDGVERLMEFSLRLQQPAAAAAAAAAASTVFVSLTPPVALSAARRKKDSSTAWQLIRTLGLSLNPKP</sequence>
<protein>
    <recommendedName>
        <fullName evidence="1">SERRATE/Ars2 N-terminal domain-containing protein</fullName>
    </recommendedName>
</protein>
<dbReference type="OrthoDB" id="342064at2759"/>
<dbReference type="VEuPathDB" id="ToxoDB:EAH_00046700"/>
<dbReference type="Pfam" id="PF12066">
    <property type="entry name" value="SERRATE_Ars2_N"/>
    <property type="match status" value="1"/>
</dbReference>
<dbReference type="Proteomes" id="UP000018050">
    <property type="component" value="Unassembled WGS sequence"/>
</dbReference>